<name>A0ABP8GP64_9BURK</name>
<evidence type="ECO:0000313" key="2">
    <source>
        <dbReference type="EMBL" id="GAA4327947.1"/>
    </source>
</evidence>
<sequence length="85" mass="9368">MPAVPPPDAPPGETTSKDELGRDQPRLPHEHDESGHSQESGPRKVIRQAYDDVQSGQEDTDLRSTRGQRVDVVPKNTDTESPKRG</sequence>
<organism evidence="2 3">
    <name type="scientific">Pigmentiphaga soli</name>
    <dbReference type="NCBI Taxonomy" id="1007095"/>
    <lineage>
        <taxon>Bacteria</taxon>
        <taxon>Pseudomonadati</taxon>
        <taxon>Pseudomonadota</taxon>
        <taxon>Betaproteobacteria</taxon>
        <taxon>Burkholderiales</taxon>
        <taxon>Alcaligenaceae</taxon>
        <taxon>Pigmentiphaga</taxon>
    </lineage>
</organism>
<protein>
    <submittedName>
        <fullName evidence="2">Uncharacterized protein</fullName>
    </submittedName>
</protein>
<feature type="compositionally biased region" description="Pro residues" evidence="1">
    <location>
        <begin position="1"/>
        <end position="10"/>
    </location>
</feature>
<feature type="region of interest" description="Disordered" evidence="1">
    <location>
        <begin position="1"/>
        <end position="85"/>
    </location>
</feature>
<comment type="caution">
    <text evidence="2">The sequence shown here is derived from an EMBL/GenBank/DDBJ whole genome shotgun (WGS) entry which is preliminary data.</text>
</comment>
<evidence type="ECO:0000313" key="3">
    <source>
        <dbReference type="Proteomes" id="UP001501671"/>
    </source>
</evidence>
<reference evidence="3" key="1">
    <citation type="journal article" date="2019" name="Int. J. Syst. Evol. Microbiol.">
        <title>The Global Catalogue of Microorganisms (GCM) 10K type strain sequencing project: providing services to taxonomists for standard genome sequencing and annotation.</title>
        <authorList>
            <consortium name="The Broad Institute Genomics Platform"/>
            <consortium name="The Broad Institute Genome Sequencing Center for Infectious Disease"/>
            <person name="Wu L."/>
            <person name="Ma J."/>
        </authorList>
    </citation>
    <scope>NUCLEOTIDE SEQUENCE [LARGE SCALE GENOMIC DNA]</scope>
    <source>
        <strain evidence="3">JCM 17666</strain>
    </source>
</reference>
<keyword evidence="3" id="KW-1185">Reference proteome</keyword>
<dbReference type="RefSeq" id="WP_345247561.1">
    <property type="nucleotide sequence ID" value="NZ_BAABFO010000005.1"/>
</dbReference>
<gene>
    <name evidence="2" type="ORF">GCM10023144_13180</name>
</gene>
<proteinExistence type="predicted"/>
<dbReference type="Proteomes" id="UP001501671">
    <property type="component" value="Unassembled WGS sequence"/>
</dbReference>
<dbReference type="EMBL" id="BAABFO010000005">
    <property type="protein sequence ID" value="GAA4327947.1"/>
    <property type="molecule type" value="Genomic_DNA"/>
</dbReference>
<evidence type="ECO:0000256" key="1">
    <source>
        <dbReference type="SAM" id="MobiDB-lite"/>
    </source>
</evidence>
<feature type="compositionally biased region" description="Basic and acidic residues" evidence="1">
    <location>
        <begin position="15"/>
        <end position="36"/>
    </location>
</feature>
<accession>A0ABP8GP64</accession>